<dbReference type="InterPro" id="IPR004313">
    <property type="entry name" value="ARD"/>
</dbReference>
<dbReference type="GO" id="GO:0005506">
    <property type="term" value="F:iron ion binding"/>
    <property type="evidence" value="ECO:0007669"/>
    <property type="project" value="UniProtKB-UniRule"/>
</dbReference>
<keyword evidence="7 9" id="KW-0408">Iron</keyword>
<keyword evidence="11" id="KW-1185">Reference proteome</keyword>
<comment type="similarity">
    <text evidence="9">Belongs to the acireductone dioxygenase (ARD) family.</text>
</comment>
<dbReference type="CDD" id="cd02232">
    <property type="entry name" value="cupin_ARD"/>
    <property type="match status" value="1"/>
</dbReference>
<feature type="site" description="May play a role in transmitting local conformational changes" evidence="9">
    <location>
        <position position="102"/>
    </location>
</feature>
<protein>
    <recommendedName>
        <fullName evidence="9">Acireductone dioxygenase</fullName>
    </recommendedName>
    <alternativeName>
        <fullName evidence="9">1,2-dihydroxy-3-keto-5-methylthiopentene dioxygenase</fullName>
        <shortName evidence="9">DHK-MTPene dioxygenase</shortName>
    </alternativeName>
    <alternativeName>
        <fullName evidence="9">Acireductone dioxygenase (Fe(2+)-requiring)</fullName>
        <shortName evidence="9">ARD'</shortName>
        <shortName evidence="9">Fe-ARD</shortName>
        <ecNumber evidence="9">1.13.11.54</ecNumber>
    </alternativeName>
    <alternativeName>
        <fullName evidence="9">Acireductone dioxygenase (Ni(2+)-requiring)</fullName>
        <shortName evidence="9">ARD</shortName>
        <shortName evidence="9">Ni-ARD</shortName>
        <ecNumber evidence="9">1.13.11.53</ecNumber>
    </alternativeName>
</protein>
<dbReference type="OrthoDB" id="9795636at2"/>
<dbReference type="GO" id="GO:0019284">
    <property type="term" value="P:L-methionine salvage from S-adenosylmethionine"/>
    <property type="evidence" value="ECO:0007669"/>
    <property type="project" value="InterPro"/>
</dbReference>
<comment type="function">
    <text evidence="9">Catalyzes 2 different reactions between oxygene and the acireductone 1,2-dihydroxy-3-keto-5-methylthiopentene (DHK-MTPene) depending upon the metal bound in the active site. Fe-containing acireductone dioxygenase (Fe-ARD) produces formate and 2-keto-4-methylthiobutyrate (KMTB), the alpha-ketoacid precursor of methionine in the methionine recycle pathway. Ni-containing acireductone dioxygenase (Ni-ARD) produces methylthiopropionate, carbon monoxide and formate, and does not lie on the methionine recycle pathway.</text>
</comment>
<evidence type="ECO:0000256" key="6">
    <source>
        <dbReference type="ARBA" id="ARBA00023002"/>
    </source>
</evidence>
<dbReference type="SUPFAM" id="SSF51182">
    <property type="entry name" value="RmlC-like cupins"/>
    <property type="match status" value="1"/>
</dbReference>
<keyword evidence="4 9" id="KW-0479">Metal-binding</keyword>
<comment type="catalytic activity">
    <reaction evidence="1 9">
        <text>1,2-dihydroxy-5-(methylsulfanyl)pent-1-en-3-one + O2 = 4-methylsulfanyl-2-oxobutanoate + formate + 2 H(+)</text>
        <dbReference type="Rhea" id="RHEA:24504"/>
        <dbReference type="ChEBI" id="CHEBI:15378"/>
        <dbReference type="ChEBI" id="CHEBI:15379"/>
        <dbReference type="ChEBI" id="CHEBI:15740"/>
        <dbReference type="ChEBI" id="CHEBI:16723"/>
        <dbReference type="ChEBI" id="CHEBI:49252"/>
        <dbReference type="EC" id="1.13.11.54"/>
    </reaction>
</comment>
<dbReference type="PANTHER" id="PTHR23418:SF0">
    <property type="entry name" value="ACIREDUCTONE DIOXYGENASE"/>
    <property type="match status" value="1"/>
</dbReference>
<keyword evidence="8 9" id="KW-0486">Methionine biosynthesis</keyword>
<dbReference type="AlphaFoldDB" id="A0A078LS57"/>
<dbReference type="EC" id="1.13.11.53" evidence="9"/>
<dbReference type="InterPro" id="IPR014710">
    <property type="entry name" value="RmlC-like_jellyroll"/>
</dbReference>
<feature type="binding site" evidence="9">
    <location>
        <position position="141"/>
    </location>
    <ligand>
        <name>Fe(2+)</name>
        <dbReference type="ChEBI" id="CHEBI:29033"/>
    </ligand>
</feature>
<evidence type="ECO:0000313" key="11">
    <source>
        <dbReference type="Proteomes" id="UP000053902"/>
    </source>
</evidence>
<comment type="pathway">
    <text evidence="9">Amino-acid biosynthesis; L-methionine biosynthesis via salvage pathway; L-methionine from S-methyl-5-thio-alpha-D-ribose 1-phosphate: step 5/6.</text>
</comment>
<reference evidence="10 11" key="1">
    <citation type="submission" date="2014-07" db="EMBL/GenBank/DDBJ databases">
        <authorList>
            <person name="Urmite Genomes Urmite Genomes"/>
        </authorList>
    </citation>
    <scope>NUCLEOTIDE SEQUENCE [LARGE SCALE GENOMIC DNA]</scope>
    <source>
        <strain evidence="10 11">20_BN</strain>
    </source>
</reference>
<accession>A0A078LS57</accession>
<dbReference type="GO" id="GO:0010309">
    <property type="term" value="F:acireductone dioxygenase [iron(II)-requiring] activity"/>
    <property type="evidence" value="ECO:0007669"/>
    <property type="project" value="UniProtKB-UniRule"/>
</dbReference>
<evidence type="ECO:0000256" key="1">
    <source>
        <dbReference type="ARBA" id="ARBA00000428"/>
    </source>
</evidence>
<feature type="site" description="May play a role in metal incorporation in vivo" evidence="9">
    <location>
        <position position="96"/>
    </location>
</feature>
<evidence type="ECO:0000256" key="5">
    <source>
        <dbReference type="ARBA" id="ARBA00022964"/>
    </source>
</evidence>
<sequence length="181" mass="20338">MSILSVYHHETPEQPFKVLTHHDDVAATLAEVGVHLERWQAGTAIAANADDGDLLAAHRAQIDRLKSERGYAEVEVLRLTGDQSKQAASRVQELEEYVQAEDEARFFVAGRGLFNLHIEDRIFALLCEKGDLLVIPAGVRHWFDKGENPYLIAICLFKTTEGRIPQFTGEDIASRFPRLDD</sequence>
<dbReference type="InterPro" id="IPR011051">
    <property type="entry name" value="RmlC_Cupin_sf"/>
</dbReference>
<dbReference type="InterPro" id="IPR023956">
    <property type="entry name" value="ARD_bac"/>
</dbReference>
<dbReference type="UniPathway" id="UPA00904">
    <property type="reaction ID" value="UER00878"/>
</dbReference>
<dbReference type="Pfam" id="PF03079">
    <property type="entry name" value="ARD"/>
    <property type="match status" value="1"/>
</dbReference>
<keyword evidence="2 9" id="KW-0533">Nickel</keyword>
<dbReference type="PANTHER" id="PTHR23418">
    <property type="entry name" value="ACIREDUCTONE DIOXYGENASE"/>
    <property type="match status" value="1"/>
</dbReference>
<evidence type="ECO:0000256" key="4">
    <source>
        <dbReference type="ARBA" id="ARBA00022723"/>
    </source>
</evidence>
<evidence type="ECO:0000256" key="2">
    <source>
        <dbReference type="ARBA" id="ARBA00022596"/>
    </source>
</evidence>
<comment type="caution">
    <text evidence="9">Lacks conserved residue(s) required for the propagation of feature annotation.</text>
</comment>
<dbReference type="eggNOG" id="COG1791">
    <property type="taxonomic scope" value="Bacteria"/>
</dbReference>
<comment type="subunit">
    <text evidence="9">Monomer.</text>
</comment>
<evidence type="ECO:0000256" key="3">
    <source>
        <dbReference type="ARBA" id="ARBA00022605"/>
    </source>
</evidence>
<feature type="binding site" evidence="9">
    <location>
        <position position="103"/>
    </location>
    <ligand>
        <name>Fe(2+)</name>
        <dbReference type="ChEBI" id="CHEBI:29033"/>
    </ligand>
</feature>
<feature type="binding site" evidence="9">
    <location>
        <position position="141"/>
    </location>
    <ligand>
        <name>Ni(2+)</name>
        <dbReference type="ChEBI" id="CHEBI:49786"/>
    </ligand>
</feature>
<evidence type="ECO:0000256" key="7">
    <source>
        <dbReference type="ARBA" id="ARBA00023004"/>
    </source>
</evidence>
<keyword evidence="6 9" id="KW-0560">Oxidoreductase</keyword>
<comment type="cofactor">
    <cofactor evidence="9">
        <name>Fe(2+)</name>
        <dbReference type="ChEBI" id="CHEBI:29033"/>
    </cofactor>
    <text evidence="9">Binds 1 Fe(2+) cation per monomer.</text>
</comment>
<dbReference type="GO" id="GO:0019509">
    <property type="term" value="P:L-methionine salvage from methylthioadenosine"/>
    <property type="evidence" value="ECO:0007669"/>
    <property type="project" value="UniProtKB-UniRule"/>
</dbReference>
<dbReference type="STRING" id="1499686.BN1079_01224"/>
<comment type="cofactor">
    <cofactor evidence="9">
        <name>Ni(2+)</name>
        <dbReference type="ChEBI" id="CHEBI:49786"/>
    </cofactor>
    <text evidence="9">Binds 1 nickel ion per monomer.</text>
</comment>
<proteinExistence type="inferred from homology"/>
<comment type="catalytic activity">
    <reaction evidence="9">
        <text>1,2-dihydroxy-5-(methylsulfanyl)pent-1-en-3-one + O2 = 3-(methylsulfanyl)propanoate + CO + formate + 2 H(+)</text>
        <dbReference type="Rhea" id="RHEA:14161"/>
        <dbReference type="ChEBI" id="CHEBI:15378"/>
        <dbReference type="ChEBI" id="CHEBI:15379"/>
        <dbReference type="ChEBI" id="CHEBI:15740"/>
        <dbReference type="ChEBI" id="CHEBI:17245"/>
        <dbReference type="ChEBI" id="CHEBI:49016"/>
        <dbReference type="ChEBI" id="CHEBI:49252"/>
        <dbReference type="EC" id="1.13.11.53"/>
    </reaction>
</comment>
<dbReference type="HOGENOM" id="CLU_125400_0_0_6"/>
<feature type="site" description="Important to generate the dianion" evidence="9">
    <location>
        <position position="105"/>
    </location>
</feature>
<evidence type="ECO:0000256" key="8">
    <source>
        <dbReference type="ARBA" id="ARBA00023167"/>
    </source>
</evidence>
<organism evidence="10 11">
    <name type="scientific">Pseudomonas saudiphocaensis</name>
    <dbReference type="NCBI Taxonomy" id="1499686"/>
    <lineage>
        <taxon>Bacteria</taxon>
        <taxon>Pseudomonadati</taxon>
        <taxon>Pseudomonadota</taxon>
        <taxon>Gammaproteobacteria</taxon>
        <taxon>Pseudomonadales</taxon>
        <taxon>Pseudomonadaceae</taxon>
        <taxon>Pseudomonas</taxon>
    </lineage>
</organism>
<dbReference type="EC" id="1.13.11.54" evidence="9"/>
<keyword evidence="3 9" id="KW-0028">Amino-acid biosynthesis</keyword>
<dbReference type="GO" id="GO:0016151">
    <property type="term" value="F:nickel cation binding"/>
    <property type="evidence" value="ECO:0007669"/>
    <property type="project" value="UniProtKB-UniRule"/>
</dbReference>
<evidence type="ECO:0000256" key="9">
    <source>
        <dbReference type="HAMAP-Rule" id="MF_01682"/>
    </source>
</evidence>
<gene>
    <name evidence="9" type="primary">mtnD</name>
    <name evidence="10" type="ORF">BN1079_01224</name>
</gene>
<dbReference type="Proteomes" id="UP000053902">
    <property type="component" value="Unassembled WGS sequence"/>
</dbReference>
<evidence type="ECO:0000313" key="10">
    <source>
        <dbReference type="EMBL" id="CDZ93919.1"/>
    </source>
</evidence>
<feature type="binding site" evidence="9">
    <location>
        <position position="103"/>
    </location>
    <ligand>
        <name>Ni(2+)</name>
        <dbReference type="ChEBI" id="CHEBI:49786"/>
    </ligand>
</feature>
<keyword evidence="5 9" id="KW-0223">Dioxygenase</keyword>
<name>A0A078LS57_9PSED</name>
<dbReference type="Gene3D" id="2.60.120.10">
    <property type="entry name" value="Jelly Rolls"/>
    <property type="match status" value="1"/>
</dbReference>
<dbReference type="GO" id="GO:0010308">
    <property type="term" value="F:acireductone dioxygenase (Ni2+-requiring) activity"/>
    <property type="evidence" value="ECO:0007669"/>
    <property type="project" value="UniProtKB-UniRule"/>
</dbReference>
<dbReference type="EMBL" id="CCSF01000001">
    <property type="protein sequence ID" value="CDZ93919.1"/>
    <property type="molecule type" value="Genomic_DNA"/>
</dbReference>
<dbReference type="RefSeq" id="WP_037023009.1">
    <property type="nucleotide sequence ID" value="NZ_CCSF01000001.1"/>
</dbReference>
<dbReference type="HAMAP" id="MF_01682">
    <property type="entry name" value="Salvage_MtnD"/>
    <property type="match status" value="1"/>
</dbReference>